<evidence type="ECO:0000313" key="1">
    <source>
        <dbReference type="EMBL" id="VDM81316.1"/>
    </source>
</evidence>
<proteinExistence type="predicted"/>
<accession>A0A3P7JDC6</accession>
<dbReference type="Proteomes" id="UP000270094">
    <property type="component" value="Unassembled WGS sequence"/>
</dbReference>
<gene>
    <name evidence="1" type="ORF">SVUK_LOCUS16314</name>
</gene>
<dbReference type="EMBL" id="UYYB01112317">
    <property type="protein sequence ID" value="VDM81316.1"/>
    <property type="molecule type" value="Genomic_DNA"/>
</dbReference>
<reference evidence="1 2" key="1">
    <citation type="submission" date="2018-11" db="EMBL/GenBank/DDBJ databases">
        <authorList>
            <consortium name="Pathogen Informatics"/>
        </authorList>
    </citation>
    <scope>NUCLEOTIDE SEQUENCE [LARGE SCALE GENOMIC DNA]</scope>
</reference>
<name>A0A3P7JDC6_STRVU</name>
<dbReference type="AlphaFoldDB" id="A0A3P7JDC6"/>
<evidence type="ECO:0000313" key="2">
    <source>
        <dbReference type="Proteomes" id="UP000270094"/>
    </source>
</evidence>
<sequence length="40" mass="4548">MIGEATIPLREIRELNTKKEVKIIEEIKQQIPKNTGSSIV</sequence>
<organism evidence="1 2">
    <name type="scientific">Strongylus vulgaris</name>
    <name type="common">Blood worm</name>
    <dbReference type="NCBI Taxonomy" id="40348"/>
    <lineage>
        <taxon>Eukaryota</taxon>
        <taxon>Metazoa</taxon>
        <taxon>Ecdysozoa</taxon>
        <taxon>Nematoda</taxon>
        <taxon>Chromadorea</taxon>
        <taxon>Rhabditida</taxon>
        <taxon>Rhabditina</taxon>
        <taxon>Rhabditomorpha</taxon>
        <taxon>Strongyloidea</taxon>
        <taxon>Strongylidae</taxon>
        <taxon>Strongylus</taxon>
    </lineage>
</organism>
<keyword evidence="2" id="KW-1185">Reference proteome</keyword>
<protein>
    <submittedName>
        <fullName evidence="1">Uncharacterized protein</fullName>
    </submittedName>
</protein>